<proteinExistence type="predicted"/>
<evidence type="ECO:0000259" key="1">
    <source>
        <dbReference type="PROSITE" id="PS51857"/>
    </source>
</evidence>
<dbReference type="EMBL" id="AGZR01000009">
    <property type="protein sequence ID" value="EPD32474.1"/>
    <property type="molecule type" value="Genomic_DNA"/>
</dbReference>
<dbReference type="AlphaFoldDB" id="S2WXG8"/>
<dbReference type="Gene3D" id="2.40.50.140">
    <property type="entry name" value="Nucleic acid-binding proteins"/>
    <property type="match status" value="1"/>
</dbReference>
<dbReference type="CDD" id="cd04458">
    <property type="entry name" value="CSP_CDS"/>
    <property type="match status" value="1"/>
</dbReference>
<dbReference type="OrthoDB" id="7477356at2"/>
<protein>
    <recommendedName>
        <fullName evidence="1">CSD domain-containing protein</fullName>
    </recommendedName>
</protein>
<dbReference type="InterPro" id="IPR002059">
    <property type="entry name" value="CSP_DNA-bd"/>
</dbReference>
<evidence type="ECO:0000313" key="2">
    <source>
        <dbReference type="EMBL" id="EPD32474.1"/>
    </source>
</evidence>
<comment type="caution">
    <text evidence="2">The sequence shown here is derived from an EMBL/GenBank/DDBJ whole genome shotgun (WGS) entry which is preliminary data.</text>
</comment>
<accession>S2WXG8</accession>
<dbReference type="PROSITE" id="PS51857">
    <property type="entry name" value="CSD_2"/>
    <property type="match status" value="1"/>
</dbReference>
<dbReference type="SUPFAM" id="SSF50249">
    <property type="entry name" value="Nucleic acid-binding proteins"/>
    <property type="match status" value="1"/>
</dbReference>
<name>S2WXG8_9ACTN</name>
<dbReference type="PRINTS" id="PR00050">
    <property type="entry name" value="COLDSHOCK"/>
</dbReference>
<dbReference type="GO" id="GO:0003676">
    <property type="term" value="F:nucleic acid binding"/>
    <property type="evidence" value="ECO:0007669"/>
    <property type="project" value="InterPro"/>
</dbReference>
<dbReference type="HOGENOM" id="CLU_125944_0_0_11"/>
<dbReference type="PATRIC" id="fig|883161.3.peg.2036"/>
<dbReference type="Pfam" id="PF00313">
    <property type="entry name" value="CSD"/>
    <property type="match status" value="1"/>
</dbReference>
<sequence>MPSGKVRFFDAAKGFGFIAKDEGGDVYVHASALPEGVTSLHPGQRVDFGVIAGRRGEQALSVEILDEPPSVLKARRKKPEQMAVVFEDLLKIMDQTGNSYRHGRYPSPGQAKKLAHMLRAVADELEL</sequence>
<dbReference type="InterPro" id="IPR011129">
    <property type="entry name" value="CSD"/>
</dbReference>
<organism evidence="2 3">
    <name type="scientific">Propionimicrobium lymphophilum ACS-093-V-SCH5</name>
    <dbReference type="NCBI Taxonomy" id="883161"/>
    <lineage>
        <taxon>Bacteria</taxon>
        <taxon>Bacillati</taxon>
        <taxon>Actinomycetota</taxon>
        <taxon>Actinomycetes</taxon>
        <taxon>Propionibacteriales</taxon>
        <taxon>Propionibacteriaceae</taxon>
        <taxon>Propionimicrobium</taxon>
    </lineage>
</organism>
<dbReference type="Proteomes" id="UP000014417">
    <property type="component" value="Unassembled WGS sequence"/>
</dbReference>
<dbReference type="SMART" id="SM00357">
    <property type="entry name" value="CSP"/>
    <property type="match status" value="1"/>
</dbReference>
<evidence type="ECO:0000313" key="3">
    <source>
        <dbReference type="Proteomes" id="UP000014417"/>
    </source>
</evidence>
<gene>
    <name evidence="2" type="ORF">HMPREF9306_02046</name>
</gene>
<keyword evidence="3" id="KW-1185">Reference proteome</keyword>
<feature type="domain" description="CSD" evidence="1">
    <location>
        <begin position="1"/>
        <end position="64"/>
    </location>
</feature>
<dbReference type="InterPro" id="IPR012340">
    <property type="entry name" value="NA-bd_OB-fold"/>
</dbReference>
<reference evidence="2 3" key="1">
    <citation type="submission" date="2013-04" db="EMBL/GenBank/DDBJ databases">
        <title>The Genome Sequence of Propionimicrobium lymphophilum ACS-093-V-SCH5.</title>
        <authorList>
            <consortium name="The Broad Institute Genomics Platform"/>
            <person name="Earl A."/>
            <person name="Ward D."/>
            <person name="Feldgarden M."/>
            <person name="Gevers D."/>
            <person name="Saerens B."/>
            <person name="Vaneechoutte M."/>
            <person name="Walker B."/>
            <person name="Young S."/>
            <person name="Zeng Q."/>
            <person name="Gargeya S."/>
            <person name="Fitzgerald M."/>
            <person name="Haas B."/>
            <person name="Abouelleil A."/>
            <person name="Allen A.W."/>
            <person name="Alvarado L."/>
            <person name="Arachchi H.M."/>
            <person name="Berlin A.M."/>
            <person name="Chapman S.B."/>
            <person name="Gainer-Dewar J."/>
            <person name="Goldberg J."/>
            <person name="Griggs A."/>
            <person name="Gujja S."/>
            <person name="Hansen M."/>
            <person name="Howarth C."/>
            <person name="Imamovic A."/>
            <person name="Ireland A."/>
            <person name="Larimer J."/>
            <person name="McCowan C."/>
            <person name="Murphy C."/>
            <person name="Pearson M."/>
            <person name="Poon T.W."/>
            <person name="Priest M."/>
            <person name="Roberts A."/>
            <person name="Saif S."/>
            <person name="Shea T."/>
            <person name="Sisk P."/>
            <person name="Sykes S."/>
            <person name="Wortman J."/>
            <person name="Nusbaum C."/>
            <person name="Birren B."/>
        </authorList>
    </citation>
    <scope>NUCLEOTIDE SEQUENCE [LARGE SCALE GENOMIC DNA]</scope>
    <source>
        <strain evidence="2 3">ACS-093-V-SCH5</strain>
    </source>
</reference>
<dbReference type="RefSeq" id="WP_016456849.1">
    <property type="nucleotide sequence ID" value="NZ_KE150269.1"/>
</dbReference>
<dbReference type="STRING" id="883161.HMPREF9306_02046"/>